<keyword evidence="1" id="KW-1133">Transmembrane helix</keyword>
<organism evidence="2 3">
    <name type="scientific">Streptomyces coffeae</name>
    <dbReference type="NCBI Taxonomy" id="621382"/>
    <lineage>
        <taxon>Bacteria</taxon>
        <taxon>Bacillati</taxon>
        <taxon>Actinomycetota</taxon>
        <taxon>Actinomycetes</taxon>
        <taxon>Kitasatosporales</taxon>
        <taxon>Streptomycetaceae</taxon>
        <taxon>Streptomyces</taxon>
    </lineage>
</organism>
<accession>A0ABS1NLZ1</accession>
<reference evidence="2 3" key="1">
    <citation type="submission" date="2021-01" db="EMBL/GenBank/DDBJ databases">
        <title>WGS of actinomycetes isolated from Thailand.</title>
        <authorList>
            <person name="Thawai C."/>
        </authorList>
    </citation>
    <scope>NUCLEOTIDE SEQUENCE [LARGE SCALE GENOMIC DNA]</scope>
    <source>
        <strain evidence="2 3">CA1R205</strain>
    </source>
</reference>
<evidence type="ECO:0000313" key="3">
    <source>
        <dbReference type="Proteomes" id="UP000634229"/>
    </source>
</evidence>
<keyword evidence="3" id="KW-1185">Reference proteome</keyword>
<comment type="caution">
    <text evidence="2">The sequence shown here is derived from an EMBL/GenBank/DDBJ whole genome shotgun (WGS) entry which is preliminary data.</text>
</comment>
<feature type="transmembrane region" description="Helical" evidence="1">
    <location>
        <begin position="94"/>
        <end position="117"/>
    </location>
</feature>
<feature type="transmembrane region" description="Helical" evidence="1">
    <location>
        <begin position="59"/>
        <end position="82"/>
    </location>
</feature>
<evidence type="ECO:0000256" key="1">
    <source>
        <dbReference type="SAM" id="Phobius"/>
    </source>
</evidence>
<dbReference type="EMBL" id="JAERRF010000024">
    <property type="protein sequence ID" value="MBL1101008.1"/>
    <property type="molecule type" value="Genomic_DNA"/>
</dbReference>
<keyword evidence="1" id="KW-0812">Transmembrane</keyword>
<dbReference type="RefSeq" id="WP_201880193.1">
    <property type="nucleotide sequence ID" value="NZ_JAERRF010000024.1"/>
</dbReference>
<proteinExistence type="predicted"/>
<keyword evidence="1" id="KW-0472">Membrane</keyword>
<name>A0ABS1NLZ1_9ACTN</name>
<protein>
    <submittedName>
        <fullName evidence="2">Uncharacterized protein</fullName>
    </submittedName>
</protein>
<dbReference type="Proteomes" id="UP000634229">
    <property type="component" value="Unassembled WGS sequence"/>
</dbReference>
<gene>
    <name evidence="2" type="ORF">JK363_30955</name>
</gene>
<evidence type="ECO:0000313" key="2">
    <source>
        <dbReference type="EMBL" id="MBL1101008.1"/>
    </source>
</evidence>
<sequence length="150" mass="15261">MKSNSMHSGTSWDRRRAAVLASLLSAAALGWTAVALSVHTTGSTALDPDSVTDADLARLGAVVMAGIAAVAAGLWWCHWATVRRPVIGGGWARGAFAVSAVHSMFVVPVIVFASWGWKAPVIAFTCAVLAGGVREAAGVTAPATEAFGSG</sequence>